<evidence type="ECO:0000313" key="4">
    <source>
        <dbReference type="EMBL" id="CEL04487.1"/>
    </source>
</evidence>
<accession>A0A0U5G068</accession>
<evidence type="ECO:0000256" key="2">
    <source>
        <dbReference type="SAM" id="MobiDB-lite"/>
    </source>
</evidence>
<evidence type="ECO:0000256" key="1">
    <source>
        <dbReference type="ARBA" id="ARBA00009003"/>
    </source>
</evidence>
<reference evidence="5" key="1">
    <citation type="journal article" date="2016" name="Genome Announc.">
        <title>Draft genome sequences of fungus Aspergillus calidoustus.</title>
        <authorList>
            <person name="Horn F."/>
            <person name="Linde J."/>
            <person name="Mattern D.J."/>
            <person name="Walther G."/>
            <person name="Guthke R."/>
            <person name="Scherlach K."/>
            <person name="Martin K."/>
            <person name="Brakhage A.A."/>
            <person name="Petzke L."/>
            <person name="Valiante V."/>
        </authorList>
    </citation>
    <scope>NUCLEOTIDE SEQUENCE [LARGE SCALE GENOMIC DNA]</scope>
    <source>
        <strain evidence="5">SF006504</strain>
    </source>
</reference>
<proteinExistence type="inferred from homology"/>
<protein>
    <submittedName>
        <fullName evidence="4">Uncharacterized protein</fullName>
    </submittedName>
</protein>
<dbReference type="GO" id="GO:0000009">
    <property type="term" value="F:alpha-1,6-mannosyltransferase activity"/>
    <property type="evidence" value="ECO:0007669"/>
    <property type="project" value="InterPro"/>
</dbReference>
<feature type="region of interest" description="Disordered" evidence="2">
    <location>
        <begin position="74"/>
        <end position="100"/>
    </location>
</feature>
<organism evidence="4 5">
    <name type="scientific">Aspergillus calidoustus</name>
    <dbReference type="NCBI Taxonomy" id="454130"/>
    <lineage>
        <taxon>Eukaryota</taxon>
        <taxon>Fungi</taxon>
        <taxon>Dikarya</taxon>
        <taxon>Ascomycota</taxon>
        <taxon>Pezizomycotina</taxon>
        <taxon>Eurotiomycetes</taxon>
        <taxon>Eurotiomycetidae</taxon>
        <taxon>Eurotiales</taxon>
        <taxon>Aspergillaceae</taxon>
        <taxon>Aspergillus</taxon>
        <taxon>Aspergillus subgen. Nidulantes</taxon>
    </lineage>
</organism>
<dbReference type="GO" id="GO:0000136">
    <property type="term" value="C:mannan polymerase complex"/>
    <property type="evidence" value="ECO:0007669"/>
    <property type="project" value="TreeGrafter"/>
</dbReference>
<name>A0A0U5G068_ASPCI</name>
<dbReference type="OrthoDB" id="409543at2759"/>
<dbReference type="Proteomes" id="UP000054771">
    <property type="component" value="Unassembled WGS sequence"/>
</dbReference>
<dbReference type="OMA" id="HFADYPD"/>
<dbReference type="PANTHER" id="PTHR31834">
    <property type="entry name" value="INITIATION-SPECIFIC ALPHA-1,6-MANNOSYLTRANSFERASE"/>
    <property type="match status" value="1"/>
</dbReference>
<comment type="similarity">
    <text evidence="1">Belongs to the glycosyltransferase 32 family.</text>
</comment>
<evidence type="ECO:0000256" key="3">
    <source>
        <dbReference type="SAM" id="Phobius"/>
    </source>
</evidence>
<keyword evidence="5" id="KW-1185">Reference proteome</keyword>
<dbReference type="InterPro" id="IPR039367">
    <property type="entry name" value="Och1-like"/>
</dbReference>
<dbReference type="Gene3D" id="3.90.550.20">
    <property type="match status" value="1"/>
</dbReference>
<dbReference type="SUPFAM" id="SSF53448">
    <property type="entry name" value="Nucleotide-diphospho-sugar transferases"/>
    <property type="match status" value="1"/>
</dbReference>
<sequence length="387" mass="42709">MAGLMNSPSRYVALVVLVMLIFNLYLFQRVGRLNSENEAYRDMSLQTSLPTATLDTKVEPATVTVTQTVTATTTITPDDKTIPSNPQTPTHTQTQDDDTTSELSIKPLLAHQAIPDFPAKIWHKCGPKGVSEHAQELMNIWLQKNPHFRHELLTDDSADQYVRERYAYWPEILEAYMALTVPILKADFLRVLIMYADGGIWSDLDVVDDVPVSEWIPKELSDNADKNPINIVVGIEFDGHQFTSWTVMAKPHLQHFKAVIEYVVKQLKTAAIEHHVPLSGLTKLMIEGEDVVKVTGPQAITVALLESVSKELGQEVTKKDIGGLKKPKLIGDILVLPQAAFAALQGGKPTDQGPYLVSHQYAGSWKNDQGGEEGQNPPAAAKESVAS</sequence>
<feature type="region of interest" description="Disordered" evidence="2">
    <location>
        <begin position="361"/>
        <end position="387"/>
    </location>
</feature>
<evidence type="ECO:0000313" key="5">
    <source>
        <dbReference type="Proteomes" id="UP000054771"/>
    </source>
</evidence>
<dbReference type="InterPro" id="IPR029044">
    <property type="entry name" value="Nucleotide-diphossugar_trans"/>
</dbReference>
<dbReference type="PANTHER" id="PTHR31834:SF8">
    <property type="entry name" value="TRANSFERASE, PUTATIVE (AFU_ORTHOLOGUE AFUA_6G14040)-RELATED"/>
    <property type="match status" value="1"/>
</dbReference>
<keyword evidence="3" id="KW-0472">Membrane</keyword>
<dbReference type="EMBL" id="CDMC01000004">
    <property type="protein sequence ID" value="CEL04487.1"/>
    <property type="molecule type" value="Genomic_DNA"/>
</dbReference>
<feature type="transmembrane region" description="Helical" evidence="3">
    <location>
        <begin position="12"/>
        <end position="28"/>
    </location>
</feature>
<keyword evidence="3" id="KW-1133">Transmembrane helix</keyword>
<dbReference type="AlphaFoldDB" id="A0A0U5G068"/>
<dbReference type="Pfam" id="PF04488">
    <property type="entry name" value="Gly_transf_sug"/>
    <property type="match status" value="1"/>
</dbReference>
<gene>
    <name evidence="4" type="ORF">ASPCAL05616</name>
</gene>
<keyword evidence="3" id="KW-0812">Transmembrane</keyword>
<dbReference type="InterPro" id="IPR007577">
    <property type="entry name" value="GlycoTrfase_DXD_sugar-bd_CS"/>
</dbReference>
<dbReference type="GO" id="GO:0006487">
    <property type="term" value="P:protein N-linked glycosylation"/>
    <property type="evidence" value="ECO:0007669"/>
    <property type="project" value="TreeGrafter"/>
</dbReference>